<comment type="caution">
    <text evidence="3">The sequence shown here is derived from an EMBL/GenBank/DDBJ whole genome shotgun (WGS) entry which is preliminary data.</text>
</comment>
<dbReference type="EMBL" id="BMUB01000005">
    <property type="protein sequence ID" value="GGU72987.1"/>
    <property type="molecule type" value="Genomic_DNA"/>
</dbReference>
<proteinExistence type="predicted"/>
<gene>
    <name evidence="2" type="ORF">GCM10010502_25740</name>
    <name evidence="3" type="ORF">HS99_0011370</name>
</gene>
<reference evidence="3 4" key="2">
    <citation type="submission" date="2014-07" db="EMBL/GenBank/DDBJ databases">
        <authorList>
            <person name="Zhang J.E."/>
            <person name="Yang H."/>
            <person name="Guo J."/>
            <person name="Deng Z."/>
            <person name="Luo H."/>
            <person name="Luo M."/>
            <person name="Zhao B."/>
        </authorList>
    </citation>
    <scope>NUCLEOTIDE SEQUENCE [LARGE SCALE GENOMIC DNA]</scope>
    <source>
        <strain evidence="3">ATCC 10762</strain>
        <strain evidence="4">ATCC 10762 / DSM 40127 / CCM 3239 / JCM 4008 / LMG 5968 / NBRC 12843 / NCIMB 8234 / A-377</strain>
    </source>
</reference>
<reference evidence="3" key="4">
    <citation type="submission" date="2016-08" db="EMBL/GenBank/DDBJ databases">
        <title>Sequencing, Assembly and Comparative Genomics of S. aureofaciens ATCC 10762.</title>
        <authorList>
            <person name="Gradnigo J.S."/>
            <person name="Johnson N."/>
            <person name="Somerville G.A."/>
        </authorList>
    </citation>
    <scope>NUCLEOTIDE SEQUENCE [LARGE SCALE GENOMIC DNA]</scope>
    <source>
        <strain evidence="3">ATCC 10762</strain>
    </source>
</reference>
<organism evidence="3 4">
    <name type="scientific">Kitasatospora aureofaciens</name>
    <name type="common">Streptomyces aureofaciens</name>
    <dbReference type="NCBI Taxonomy" id="1894"/>
    <lineage>
        <taxon>Bacteria</taxon>
        <taxon>Bacillati</taxon>
        <taxon>Actinomycetota</taxon>
        <taxon>Actinomycetes</taxon>
        <taxon>Kitasatosporales</taxon>
        <taxon>Streptomycetaceae</taxon>
        <taxon>Kitasatospora</taxon>
    </lineage>
</organism>
<dbReference type="KEGG" id="kau:B6264_02220"/>
<reference evidence="2" key="5">
    <citation type="submission" date="2020-09" db="EMBL/GenBank/DDBJ databases">
        <authorList>
            <person name="Sun Q."/>
            <person name="Ohkuma M."/>
        </authorList>
    </citation>
    <scope>NUCLEOTIDE SEQUENCE</scope>
    <source>
        <strain evidence="2">JCM 4434</strain>
    </source>
</reference>
<accession>A0A1E7N015</accession>
<accession>A0A8H9LQQ1</accession>
<sequence length="65" mass="6422">MNISTLLRGRTGRTGRTSRTGRIVAATATAVLTAAGLGISAAGTASAAETGRDTPQSLNGITYSA</sequence>
<protein>
    <submittedName>
        <fullName evidence="3">Uncharacterized protein</fullName>
    </submittedName>
</protein>
<dbReference type="EMBL" id="JPRF03000054">
    <property type="protein sequence ID" value="OEV34037.1"/>
    <property type="molecule type" value="Genomic_DNA"/>
</dbReference>
<dbReference type="Proteomes" id="UP000037395">
    <property type="component" value="Unassembled WGS sequence"/>
</dbReference>
<feature type="compositionally biased region" description="Polar residues" evidence="1">
    <location>
        <begin position="53"/>
        <end position="65"/>
    </location>
</feature>
<evidence type="ECO:0000256" key="1">
    <source>
        <dbReference type="SAM" id="MobiDB-lite"/>
    </source>
</evidence>
<evidence type="ECO:0000313" key="3">
    <source>
        <dbReference type="EMBL" id="OEV34037.1"/>
    </source>
</evidence>
<reference evidence="2" key="1">
    <citation type="journal article" date="2014" name="Int. J. Syst. Evol. Microbiol.">
        <title>Complete genome sequence of Corynebacterium casei LMG S-19264T (=DSM 44701T), isolated from a smear-ripened cheese.</title>
        <authorList>
            <consortium name="US DOE Joint Genome Institute (JGI-PGF)"/>
            <person name="Walter F."/>
            <person name="Albersmeier A."/>
            <person name="Kalinowski J."/>
            <person name="Ruckert C."/>
        </authorList>
    </citation>
    <scope>NUCLEOTIDE SEQUENCE</scope>
    <source>
        <strain evidence="2">JCM 4434</strain>
    </source>
</reference>
<evidence type="ECO:0000313" key="2">
    <source>
        <dbReference type="EMBL" id="GGU72987.1"/>
    </source>
</evidence>
<reference evidence="4" key="3">
    <citation type="submission" date="2016-08" db="EMBL/GenBank/DDBJ databases">
        <title>Sequencing, assembly and comparative genomics of S. aureofaciens ATCC 10762.</title>
        <authorList>
            <person name="Gradnigo J.S."/>
            <person name="Johnson N."/>
            <person name="Somerville G.A."/>
        </authorList>
    </citation>
    <scope>NUCLEOTIDE SEQUENCE [LARGE SCALE GENOMIC DNA]</scope>
    <source>
        <strain evidence="4">ATCC 10762 / DSM 40127 / CCM 3239 / JCM 4008 / LMG 5968 / NBRC 12843 / NCIMB 8234 / A-377</strain>
    </source>
</reference>
<dbReference type="AlphaFoldDB" id="A0A1E7N015"/>
<dbReference type="GeneID" id="97485681"/>
<evidence type="ECO:0000313" key="4">
    <source>
        <dbReference type="Proteomes" id="UP000037395"/>
    </source>
</evidence>
<feature type="region of interest" description="Disordered" evidence="1">
    <location>
        <begin position="1"/>
        <end position="20"/>
    </location>
</feature>
<name>A0A1E7N015_KITAU</name>
<feature type="region of interest" description="Disordered" evidence="1">
    <location>
        <begin position="43"/>
        <end position="65"/>
    </location>
</feature>
<keyword evidence="4" id="KW-1185">Reference proteome</keyword>
<dbReference type="RefSeq" id="WP_030280111.1">
    <property type="nucleotide sequence ID" value="NZ_BMUB01000005.1"/>
</dbReference>
<dbReference type="Proteomes" id="UP000610124">
    <property type="component" value="Unassembled WGS sequence"/>
</dbReference>